<gene>
    <name evidence="1" type="ORF">GIB67_041161</name>
</gene>
<evidence type="ECO:0000313" key="1">
    <source>
        <dbReference type="EMBL" id="KAF6143093.1"/>
    </source>
</evidence>
<accession>A0A7J7LKD8</accession>
<reference evidence="1 2" key="1">
    <citation type="journal article" date="2020" name="IScience">
        <title>Genome Sequencing of the Endangered Kingdonia uniflora (Circaeasteraceae, Ranunculales) Reveals Potential Mechanisms of Evolutionary Specialization.</title>
        <authorList>
            <person name="Sun Y."/>
            <person name="Deng T."/>
            <person name="Zhang A."/>
            <person name="Moore M.J."/>
            <person name="Landis J.B."/>
            <person name="Lin N."/>
            <person name="Zhang H."/>
            <person name="Zhang X."/>
            <person name="Huang J."/>
            <person name="Zhang X."/>
            <person name="Sun H."/>
            <person name="Wang H."/>
        </authorList>
    </citation>
    <scope>NUCLEOTIDE SEQUENCE [LARGE SCALE GENOMIC DNA]</scope>
    <source>
        <strain evidence="1">TB1705</strain>
        <tissue evidence="1">Leaf</tissue>
    </source>
</reference>
<dbReference type="GO" id="GO:0006801">
    <property type="term" value="P:superoxide metabolic process"/>
    <property type="evidence" value="ECO:0007669"/>
    <property type="project" value="InterPro"/>
</dbReference>
<dbReference type="OrthoDB" id="2015551at2759"/>
<sequence length="109" mass="12038">MKKSCRSIEGDFEGRRGCYLSQDDKGLMTVNVKITGLAPGPHGIHFVTRVRRYYEWVYLTGWIYFGSGGGNNSRYLGGHELSLSTGNAGGRLACGTLTLMTFIISSYFI</sequence>
<evidence type="ECO:0000313" key="2">
    <source>
        <dbReference type="Proteomes" id="UP000541444"/>
    </source>
</evidence>
<dbReference type="SUPFAM" id="SSF49329">
    <property type="entry name" value="Cu,Zn superoxide dismutase-like"/>
    <property type="match status" value="1"/>
</dbReference>
<evidence type="ECO:0008006" key="3">
    <source>
        <dbReference type="Google" id="ProtNLM"/>
    </source>
</evidence>
<dbReference type="EMBL" id="JACGCM010002221">
    <property type="protein sequence ID" value="KAF6143093.1"/>
    <property type="molecule type" value="Genomic_DNA"/>
</dbReference>
<organism evidence="1 2">
    <name type="scientific">Kingdonia uniflora</name>
    <dbReference type="NCBI Taxonomy" id="39325"/>
    <lineage>
        <taxon>Eukaryota</taxon>
        <taxon>Viridiplantae</taxon>
        <taxon>Streptophyta</taxon>
        <taxon>Embryophyta</taxon>
        <taxon>Tracheophyta</taxon>
        <taxon>Spermatophyta</taxon>
        <taxon>Magnoliopsida</taxon>
        <taxon>Ranunculales</taxon>
        <taxon>Circaeasteraceae</taxon>
        <taxon>Kingdonia</taxon>
    </lineage>
</organism>
<dbReference type="AlphaFoldDB" id="A0A7J7LKD8"/>
<proteinExistence type="predicted"/>
<protein>
    <recommendedName>
        <fullName evidence="3">Superoxide dismutase</fullName>
    </recommendedName>
</protein>
<name>A0A7J7LKD8_9MAGN</name>
<comment type="caution">
    <text evidence="1">The sequence shown here is derived from an EMBL/GenBank/DDBJ whole genome shotgun (WGS) entry which is preliminary data.</text>
</comment>
<keyword evidence="2" id="KW-1185">Reference proteome</keyword>
<dbReference type="InterPro" id="IPR036423">
    <property type="entry name" value="SOD-like_Cu/Zn_dom_sf"/>
</dbReference>
<dbReference type="Proteomes" id="UP000541444">
    <property type="component" value="Unassembled WGS sequence"/>
</dbReference>
<dbReference type="GO" id="GO:0046872">
    <property type="term" value="F:metal ion binding"/>
    <property type="evidence" value="ECO:0007669"/>
    <property type="project" value="InterPro"/>
</dbReference>